<dbReference type="PANTHER" id="PTHR24231">
    <property type="entry name" value="PURINOCEPTOR-RELATED G-PROTEIN COUPLED RECEPTOR"/>
    <property type="match status" value="1"/>
</dbReference>
<feature type="transmembrane region" description="Helical" evidence="11">
    <location>
        <begin position="267"/>
        <end position="290"/>
    </location>
</feature>
<dbReference type="GeneTree" id="ENSGT01030000234621"/>
<accession>A0A8C4ZDM1</accession>
<feature type="transmembrane region" description="Helical" evidence="11">
    <location>
        <begin position="145"/>
        <end position="164"/>
    </location>
</feature>
<keyword evidence="8 10" id="KW-0675">Receptor</keyword>
<dbReference type="OMA" id="VICNIFR"/>
<evidence type="ECO:0000256" key="2">
    <source>
        <dbReference type="ARBA" id="ARBA00021855"/>
    </source>
</evidence>
<organism evidence="13 14">
    <name type="scientific">Gadus morhua</name>
    <name type="common">Atlantic cod</name>
    <dbReference type="NCBI Taxonomy" id="8049"/>
    <lineage>
        <taxon>Eukaryota</taxon>
        <taxon>Metazoa</taxon>
        <taxon>Chordata</taxon>
        <taxon>Craniata</taxon>
        <taxon>Vertebrata</taxon>
        <taxon>Euteleostomi</taxon>
        <taxon>Actinopterygii</taxon>
        <taxon>Neopterygii</taxon>
        <taxon>Teleostei</taxon>
        <taxon>Neoteleostei</taxon>
        <taxon>Acanthomorphata</taxon>
        <taxon>Zeiogadaria</taxon>
        <taxon>Gadariae</taxon>
        <taxon>Gadiformes</taxon>
        <taxon>Gadoidei</taxon>
        <taxon>Gadidae</taxon>
        <taxon>Gadus</taxon>
    </lineage>
</organism>
<dbReference type="PROSITE" id="PS50262">
    <property type="entry name" value="G_PROTEIN_RECEP_F1_2"/>
    <property type="match status" value="1"/>
</dbReference>
<keyword evidence="4 10" id="KW-0812">Transmembrane</keyword>
<name>A0A8C4ZDM1_GADMO</name>
<dbReference type="GO" id="GO:0031686">
    <property type="term" value="F:A1 adenosine receptor binding"/>
    <property type="evidence" value="ECO:0007669"/>
    <property type="project" value="TreeGrafter"/>
</dbReference>
<dbReference type="PROSITE" id="PS00237">
    <property type="entry name" value="G_PROTEIN_RECEP_F1_1"/>
    <property type="match status" value="1"/>
</dbReference>
<evidence type="ECO:0000256" key="7">
    <source>
        <dbReference type="ARBA" id="ARBA00023136"/>
    </source>
</evidence>
<evidence type="ECO:0000256" key="6">
    <source>
        <dbReference type="ARBA" id="ARBA00023040"/>
    </source>
</evidence>
<dbReference type="Ensembl" id="ENSGMOT00000012004.2">
    <property type="protein sequence ID" value="ENSGMOP00000011688.2"/>
    <property type="gene ID" value="ENSGMOG00000027897.1"/>
</dbReference>
<dbReference type="Pfam" id="PF00001">
    <property type="entry name" value="7tm_1"/>
    <property type="match status" value="1"/>
</dbReference>
<feature type="transmembrane region" description="Helical" evidence="11">
    <location>
        <begin position="184"/>
        <end position="204"/>
    </location>
</feature>
<keyword evidence="14" id="KW-1185">Reference proteome</keyword>
<dbReference type="PRINTS" id="PR01157">
    <property type="entry name" value="P2YPURNOCPTR"/>
</dbReference>
<comment type="subcellular location">
    <subcellularLocation>
        <location evidence="1">Cell membrane</location>
        <topology evidence="1">Multi-pass membrane protein</topology>
    </subcellularLocation>
</comment>
<dbReference type="Proteomes" id="UP000694546">
    <property type="component" value="Chromosome 16"/>
</dbReference>
<feature type="domain" description="G-protein coupled receptors family 1 profile" evidence="12">
    <location>
        <begin position="43"/>
        <end position="287"/>
    </location>
</feature>
<sequence length="347" mass="40170">MNFSNKSATSNETSRNPCRYKEDFKHLPLTIFYSLFFLFGISLNAMVLVFITFRTKHWTPFIIYMLNLTMCDFLFVFMLPFLIYYYAGANDWPFSEPVCKIVRFFFYTDLYGSILFLSVISLHRFIGICYPVRSLSWLSIRRAKLVSVGVWACVLSGQAPVLYYSCTRDLGSRVYYELLVYSSVISVVMFAVPFMVVMVCYSLMVRKLLGPSWGSGERQQGLRAAHRTKQKSVKMIIIVLMTFMFCFLPFHLTRSLFYSFRYLRDNIAYVLTRVMASANSLFNPILYFMAVRGFRKTTKKFYCREDESSREQTGGGQTRMDDRQAGLLAGRQADEHTGWMAGGYGGL</sequence>
<evidence type="ECO:0000256" key="10">
    <source>
        <dbReference type="RuleBase" id="RU000688"/>
    </source>
</evidence>
<feature type="transmembrane region" description="Helical" evidence="11">
    <location>
        <begin position="65"/>
        <end position="87"/>
    </location>
</feature>
<protein>
    <recommendedName>
        <fullName evidence="2">P2Y purinoceptor 2</fullName>
    </recommendedName>
</protein>
<comment type="similarity">
    <text evidence="10">Belongs to the G-protein coupled receptor 1 family.</text>
</comment>
<evidence type="ECO:0000256" key="5">
    <source>
        <dbReference type="ARBA" id="ARBA00022989"/>
    </source>
</evidence>
<dbReference type="InterPro" id="IPR017452">
    <property type="entry name" value="GPCR_Rhodpsn_7TM"/>
</dbReference>
<dbReference type="GO" id="GO:0045030">
    <property type="term" value="F:G protein-coupled UTP receptor activity"/>
    <property type="evidence" value="ECO:0007669"/>
    <property type="project" value="TreeGrafter"/>
</dbReference>
<reference evidence="13" key="1">
    <citation type="submission" date="2025-08" db="UniProtKB">
        <authorList>
            <consortium name="Ensembl"/>
        </authorList>
    </citation>
    <scope>IDENTIFICATION</scope>
</reference>
<keyword evidence="7 11" id="KW-0472">Membrane</keyword>
<feature type="transmembrane region" description="Helical" evidence="11">
    <location>
        <begin position="31"/>
        <end position="53"/>
    </location>
</feature>
<evidence type="ECO:0000313" key="14">
    <source>
        <dbReference type="Proteomes" id="UP000694546"/>
    </source>
</evidence>
<keyword evidence="9 10" id="KW-0807">Transducer</keyword>
<dbReference type="Gene3D" id="1.20.1070.10">
    <property type="entry name" value="Rhodopsin 7-helix transmembrane proteins"/>
    <property type="match status" value="1"/>
</dbReference>
<proteinExistence type="inferred from homology"/>
<keyword evidence="5 11" id="KW-1133">Transmembrane helix</keyword>
<feature type="transmembrane region" description="Helical" evidence="11">
    <location>
        <begin position="110"/>
        <end position="133"/>
    </location>
</feature>
<evidence type="ECO:0000256" key="1">
    <source>
        <dbReference type="ARBA" id="ARBA00004651"/>
    </source>
</evidence>
<evidence type="ECO:0000256" key="9">
    <source>
        <dbReference type="ARBA" id="ARBA00023224"/>
    </source>
</evidence>
<reference evidence="13" key="2">
    <citation type="submission" date="2025-09" db="UniProtKB">
        <authorList>
            <consortium name="Ensembl"/>
        </authorList>
    </citation>
    <scope>IDENTIFICATION</scope>
</reference>
<dbReference type="InterPro" id="IPR000276">
    <property type="entry name" value="GPCR_Rhodpsn"/>
</dbReference>
<evidence type="ECO:0000313" key="13">
    <source>
        <dbReference type="Ensembl" id="ENSGMOP00000011688.2"/>
    </source>
</evidence>
<evidence type="ECO:0000256" key="3">
    <source>
        <dbReference type="ARBA" id="ARBA00022475"/>
    </source>
</evidence>
<dbReference type="PANTHER" id="PTHR24231:SF17">
    <property type="entry name" value="P2Y PURINOCEPTOR 2"/>
    <property type="match status" value="1"/>
</dbReference>
<dbReference type="PRINTS" id="PR00237">
    <property type="entry name" value="GPCRRHODOPSN"/>
</dbReference>
<keyword evidence="6 10" id="KW-0297">G-protein coupled receptor</keyword>
<evidence type="ECO:0000256" key="11">
    <source>
        <dbReference type="SAM" id="Phobius"/>
    </source>
</evidence>
<dbReference type="AlphaFoldDB" id="A0A8C4ZDM1"/>
<dbReference type="GO" id="GO:0005886">
    <property type="term" value="C:plasma membrane"/>
    <property type="evidence" value="ECO:0007669"/>
    <property type="project" value="UniProtKB-SubCell"/>
</dbReference>
<evidence type="ECO:0000259" key="12">
    <source>
        <dbReference type="PROSITE" id="PS50262"/>
    </source>
</evidence>
<evidence type="ECO:0000256" key="8">
    <source>
        <dbReference type="ARBA" id="ARBA00023170"/>
    </source>
</evidence>
<keyword evidence="3" id="KW-1003">Cell membrane</keyword>
<dbReference type="SUPFAM" id="SSF81321">
    <property type="entry name" value="Family A G protein-coupled receptor-like"/>
    <property type="match status" value="1"/>
</dbReference>
<feature type="transmembrane region" description="Helical" evidence="11">
    <location>
        <begin position="233"/>
        <end position="252"/>
    </location>
</feature>
<evidence type="ECO:0000256" key="4">
    <source>
        <dbReference type="ARBA" id="ARBA00022692"/>
    </source>
</evidence>